<keyword evidence="2" id="KW-1185">Reference proteome</keyword>
<evidence type="ECO:0000313" key="2">
    <source>
        <dbReference type="Proteomes" id="UP001500929"/>
    </source>
</evidence>
<organism evidence="1 2">
    <name type="scientific">Herbiconiux moechotypicola</name>
    <dbReference type="NCBI Taxonomy" id="637393"/>
    <lineage>
        <taxon>Bacteria</taxon>
        <taxon>Bacillati</taxon>
        <taxon>Actinomycetota</taxon>
        <taxon>Actinomycetes</taxon>
        <taxon>Micrococcales</taxon>
        <taxon>Microbacteriaceae</taxon>
        <taxon>Herbiconiux</taxon>
    </lineage>
</organism>
<proteinExistence type="predicted"/>
<name>A0ABN3E7I9_9MICO</name>
<protein>
    <submittedName>
        <fullName evidence="1">Uncharacterized protein</fullName>
    </submittedName>
</protein>
<reference evidence="1 2" key="1">
    <citation type="journal article" date="2019" name="Int. J. Syst. Evol. Microbiol.">
        <title>The Global Catalogue of Microorganisms (GCM) 10K type strain sequencing project: providing services to taxonomists for standard genome sequencing and annotation.</title>
        <authorList>
            <consortium name="The Broad Institute Genomics Platform"/>
            <consortium name="The Broad Institute Genome Sequencing Center for Infectious Disease"/>
            <person name="Wu L."/>
            <person name="Ma J."/>
        </authorList>
    </citation>
    <scope>NUCLEOTIDE SEQUENCE [LARGE SCALE GENOMIC DNA]</scope>
    <source>
        <strain evidence="1 2">JCM 16117</strain>
    </source>
</reference>
<dbReference type="Proteomes" id="UP001500929">
    <property type="component" value="Unassembled WGS sequence"/>
</dbReference>
<accession>A0ABN3E7I9</accession>
<gene>
    <name evidence="1" type="ORF">GCM10009851_39970</name>
</gene>
<comment type="caution">
    <text evidence="1">The sequence shown here is derived from an EMBL/GenBank/DDBJ whole genome shotgun (WGS) entry which is preliminary data.</text>
</comment>
<evidence type="ECO:0000313" key="1">
    <source>
        <dbReference type="EMBL" id="GAA2250422.1"/>
    </source>
</evidence>
<dbReference type="EMBL" id="BAAAQY010000019">
    <property type="protein sequence ID" value="GAA2250422.1"/>
    <property type="molecule type" value="Genomic_DNA"/>
</dbReference>
<sequence>MRVNIKYGGSDYSIGGRGVDDIQSEIDAGIASGHPAWLHVNAGEGQYQPARLLLAPGVSIALIAVDEERQGPEFTHDPA</sequence>